<dbReference type="Pfam" id="PF02995">
    <property type="entry name" value="DUF229"/>
    <property type="match status" value="1"/>
</dbReference>
<organism evidence="1 2">
    <name type="scientific">Stentor coeruleus</name>
    <dbReference type="NCBI Taxonomy" id="5963"/>
    <lineage>
        <taxon>Eukaryota</taxon>
        <taxon>Sar</taxon>
        <taxon>Alveolata</taxon>
        <taxon>Ciliophora</taxon>
        <taxon>Postciliodesmatophora</taxon>
        <taxon>Heterotrichea</taxon>
        <taxon>Heterotrichida</taxon>
        <taxon>Stentoridae</taxon>
        <taxon>Stentor</taxon>
    </lineage>
</organism>
<keyword evidence="2" id="KW-1185">Reference proteome</keyword>
<protein>
    <recommendedName>
        <fullName evidence="3">Sulfatase N-terminal domain-containing protein</fullName>
    </recommendedName>
</protein>
<accession>A0A1R2CJI0</accession>
<sequence length="436" mass="49736">MNSLNKNSSFHAFDFKLHNNQGDNSPGNQVPIFSGDVKPKKFKEMYNGDILGDKALWNILRKKGYISLIGLEDCDGNFIDYIGKNPNVDYSASQFYCAVEKFTENKFGKLESMQRCIGGHQSHYYLLNYTDNIIDDNLGANLLLYIHLSAAHEYTGQHAITLNNDLTVYLENFLKKYKDDYDILLFLQADHGMRYGHSLRDIAAYQERKLPAFFLIASESLLSQYPYSYWALSTNTQRLVTKIDYRKTVLHLENIEESNPYSINLLTEISPKSRTCPRAGINTWECSCYKMIEITKFSHKMTELIKSLKDYSENLINSLAYSSPLHAQGKICKKISISSVSKVFQTGLNNVEEIIKFELESDTQKGMKFSVTMVLASDEQEMSGNGAKFRYENLSFDQYKIKARILSISRIDSYAGPCEVRASSAGIRPEFCSCTE</sequence>
<reference evidence="1 2" key="1">
    <citation type="submission" date="2016-11" db="EMBL/GenBank/DDBJ databases">
        <title>The macronuclear genome of Stentor coeruleus: a giant cell with tiny introns.</title>
        <authorList>
            <person name="Slabodnick M."/>
            <person name="Ruby J.G."/>
            <person name="Reiff S.B."/>
            <person name="Swart E.C."/>
            <person name="Gosai S."/>
            <person name="Prabakaran S."/>
            <person name="Witkowska E."/>
            <person name="Larue G.E."/>
            <person name="Fisher S."/>
            <person name="Freeman R.M."/>
            <person name="Gunawardena J."/>
            <person name="Chu W."/>
            <person name="Stover N.A."/>
            <person name="Gregory B.D."/>
            <person name="Nowacki M."/>
            <person name="Derisi J."/>
            <person name="Roy S.W."/>
            <person name="Marshall W.F."/>
            <person name="Sood P."/>
        </authorList>
    </citation>
    <scope>NUCLEOTIDE SEQUENCE [LARGE SCALE GENOMIC DNA]</scope>
    <source>
        <strain evidence="1">WM001</strain>
    </source>
</reference>
<evidence type="ECO:0000313" key="2">
    <source>
        <dbReference type="Proteomes" id="UP000187209"/>
    </source>
</evidence>
<proteinExistence type="predicted"/>
<dbReference type="PANTHER" id="PTHR10974:SF1">
    <property type="entry name" value="FI08016P-RELATED"/>
    <property type="match status" value="1"/>
</dbReference>
<comment type="caution">
    <text evidence="1">The sequence shown here is derived from an EMBL/GenBank/DDBJ whole genome shotgun (WGS) entry which is preliminary data.</text>
</comment>
<dbReference type="OrthoDB" id="413313at2759"/>
<name>A0A1R2CJI0_9CILI</name>
<evidence type="ECO:0008006" key="3">
    <source>
        <dbReference type="Google" id="ProtNLM"/>
    </source>
</evidence>
<gene>
    <name evidence="1" type="ORF">SteCoe_8716</name>
</gene>
<dbReference type="EMBL" id="MPUH01000132">
    <property type="protein sequence ID" value="OMJ89168.1"/>
    <property type="molecule type" value="Genomic_DNA"/>
</dbReference>
<evidence type="ECO:0000313" key="1">
    <source>
        <dbReference type="EMBL" id="OMJ89168.1"/>
    </source>
</evidence>
<dbReference type="InterPro" id="IPR004245">
    <property type="entry name" value="DUF229"/>
</dbReference>
<dbReference type="Proteomes" id="UP000187209">
    <property type="component" value="Unassembled WGS sequence"/>
</dbReference>
<dbReference type="PANTHER" id="PTHR10974">
    <property type="entry name" value="FI08016P-RELATED"/>
    <property type="match status" value="1"/>
</dbReference>
<dbReference type="GO" id="GO:0005615">
    <property type="term" value="C:extracellular space"/>
    <property type="evidence" value="ECO:0007669"/>
    <property type="project" value="TreeGrafter"/>
</dbReference>
<dbReference type="AlphaFoldDB" id="A0A1R2CJI0"/>